<keyword evidence="4" id="KW-1185">Reference proteome</keyword>
<name>A0ABR8ML49_9ACTN</name>
<dbReference type="InterPro" id="IPR000639">
    <property type="entry name" value="Epox_hydrolase-like"/>
</dbReference>
<dbReference type="EMBL" id="JACXYY010000009">
    <property type="protein sequence ID" value="MBD3916752.1"/>
    <property type="molecule type" value="Genomic_DNA"/>
</dbReference>
<gene>
    <name evidence="3" type="ORF">IEZ25_19195</name>
</gene>
<dbReference type="InterPro" id="IPR000073">
    <property type="entry name" value="AB_hydrolase_1"/>
</dbReference>
<evidence type="ECO:0000313" key="3">
    <source>
        <dbReference type="EMBL" id="MBD3916752.1"/>
    </source>
</evidence>
<dbReference type="Gene3D" id="3.40.50.1820">
    <property type="entry name" value="alpha/beta hydrolase"/>
    <property type="match status" value="1"/>
</dbReference>
<keyword evidence="1 3" id="KW-0378">Hydrolase</keyword>
<dbReference type="PANTHER" id="PTHR43329">
    <property type="entry name" value="EPOXIDE HYDROLASE"/>
    <property type="match status" value="1"/>
</dbReference>
<dbReference type="GO" id="GO:0016787">
    <property type="term" value="F:hydrolase activity"/>
    <property type="evidence" value="ECO:0007669"/>
    <property type="project" value="UniProtKB-KW"/>
</dbReference>
<dbReference type="PRINTS" id="PR00412">
    <property type="entry name" value="EPOXHYDRLASE"/>
</dbReference>
<accession>A0ABR8ML49</accession>
<reference evidence="3 4" key="1">
    <citation type="submission" date="2020-09" db="EMBL/GenBank/DDBJ databases">
        <title>novel species in genus Nocardioides.</title>
        <authorList>
            <person name="Zhang G."/>
        </authorList>
    </citation>
    <scope>NUCLEOTIDE SEQUENCE [LARGE SCALE GENOMIC DNA]</scope>
    <source>
        <strain evidence="3 4">19197</strain>
    </source>
</reference>
<dbReference type="SUPFAM" id="SSF53474">
    <property type="entry name" value="alpha/beta-Hydrolases"/>
    <property type="match status" value="1"/>
</dbReference>
<comment type="caution">
    <text evidence="3">The sequence shown here is derived from an EMBL/GenBank/DDBJ whole genome shotgun (WGS) entry which is preliminary data.</text>
</comment>
<proteinExistence type="predicted"/>
<dbReference type="Pfam" id="PF00561">
    <property type="entry name" value="Abhydrolase_1"/>
    <property type="match status" value="1"/>
</dbReference>
<evidence type="ECO:0000256" key="1">
    <source>
        <dbReference type="ARBA" id="ARBA00022801"/>
    </source>
</evidence>
<evidence type="ECO:0000313" key="4">
    <source>
        <dbReference type="Proteomes" id="UP000649289"/>
    </source>
</evidence>
<dbReference type="InterPro" id="IPR029058">
    <property type="entry name" value="AB_hydrolase_fold"/>
</dbReference>
<feature type="domain" description="AB hydrolase-1" evidence="2">
    <location>
        <begin position="26"/>
        <end position="247"/>
    </location>
</feature>
<evidence type="ECO:0000259" key="2">
    <source>
        <dbReference type="Pfam" id="PF00561"/>
    </source>
</evidence>
<protein>
    <submittedName>
        <fullName evidence="3">Alpha/beta hydrolase</fullName>
    </submittedName>
</protein>
<sequence>MFDGFMRRMVDVGPVRINVVHAGSGPAVLLLHGYPQTLAQWADVADVLAQDCTVVCADLRGYGGSSKPEGEGETYSFRSMAADQLAVMSELGHDRFVVAGHDRGGRVAHRMALDAPERIRALVPCDVVPTWAMYDGVDRARAARFWQWYFLPLPAPFPERLIGGDPDYYFENCLVTNGGIGIEDGFGAEQLAAYRAAWRDPEMIRASCSDYRAGATVDLEHDAADLDVSLQVPTFPIWGADGLLKDLFDIEAEWRKRCRTVTPATVPGGHFFPDQQPKATADAIASVVRRVEEAHA</sequence>
<dbReference type="RefSeq" id="WP_191201091.1">
    <property type="nucleotide sequence ID" value="NZ_BAAAPA010000001.1"/>
</dbReference>
<dbReference type="Proteomes" id="UP000649289">
    <property type="component" value="Unassembled WGS sequence"/>
</dbReference>
<organism evidence="3 4">
    <name type="scientific">Nocardioides hwasunensis</name>
    <dbReference type="NCBI Taxonomy" id="397258"/>
    <lineage>
        <taxon>Bacteria</taxon>
        <taxon>Bacillati</taxon>
        <taxon>Actinomycetota</taxon>
        <taxon>Actinomycetes</taxon>
        <taxon>Propionibacteriales</taxon>
        <taxon>Nocardioidaceae</taxon>
        <taxon>Nocardioides</taxon>
    </lineage>
</organism>